<proteinExistence type="predicted"/>
<accession>A0A8J6BCJ0</accession>
<gene>
    <name evidence="1" type="ORF">GDO78_014154</name>
</gene>
<keyword evidence="2" id="KW-1185">Reference proteome</keyword>
<reference evidence="1" key="1">
    <citation type="thesis" date="2020" institute="ProQuest LLC" country="789 East Eisenhower Parkway, Ann Arbor, MI, USA">
        <title>Comparative Genomics and Chromosome Evolution.</title>
        <authorList>
            <person name="Mudd A.B."/>
        </authorList>
    </citation>
    <scope>NUCLEOTIDE SEQUENCE</scope>
    <source>
        <strain evidence="1">HN-11 Male</strain>
        <tissue evidence="1">Kidney and liver</tissue>
    </source>
</reference>
<evidence type="ECO:0000313" key="1">
    <source>
        <dbReference type="EMBL" id="KAG9462424.1"/>
    </source>
</evidence>
<dbReference type="Proteomes" id="UP000770717">
    <property type="component" value="Unassembled WGS sequence"/>
</dbReference>
<dbReference type="EMBL" id="WNTK01011410">
    <property type="protein sequence ID" value="KAG9462424.1"/>
    <property type="molecule type" value="Genomic_DNA"/>
</dbReference>
<name>A0A8J6BCJ0_ELECQ</name>
<sequence>MRLQRAACRSPAPSLSCAHYRAPHRIRTCHGLFAVRDFAQTNCGRLHRIVYCNAILCRRPAAEFPPVCRRPKKGWISLHSREKYF</sequence>
<organism evidence="1 2">
    <name type="scientific">Eleutherodactylus coqui</name>
    <name type="common">Puerto Rican coqui</name>
    <dbReference type="NCBI Taxonomy" id="57060"/>
    <lineage>
        <taxon>Eukaryota</taxon>
        <taxon>Metazoa</taxon>
        <taxon>Chordata</taxon>
        <taxon>Craniata</taxon>
        <taxon>Vertebrata</taxon>
        <taxon>Euteleostomi</taxon>
        <taxon>Amphibia</taxon>
        <taxon>Batrachia</taxon>
        <taxon>Anura</taxon>
        <taxon>Neobatrachia</taxon>
        <taxon>Hyloidea</taxon>
        <taxon>Eleutherodactylidae</taxon>
        <taxon>Eleutherodactylinae</taxon>
        <taxon>Eleutherodactylus</taxon>
        <taxon>Eleutherodactylus</taxon>
    </lineage>
</organism>
<dbReference type="AlphaFoldDB" id="A0A8J6BCJ0"/>
<comment type="caution">
    <text evidence="1">The sequence shown here is derived from an EMBL/GenBank/DDBJ whole genome shotgun (WGS) entry which is preliminary data.</text>
</comment>
<protein>
    <submittedName>
        <fullName evidence="1">Uncharacterized protein</fullName>
    </submittedName>
</protein>
<evidence type="ECO:0000313" key="2">
    <source>
        <dbReference type="Proteomes" id="UP000770717"/>
    </source>
</evidence>